<dbReference type="InterPro" id="IPR003615">
    <property type="entry name" value="HNH_nuc"/>
</dbReference>
<dbReference type="InterPro" id="IPR029471">
    <property type="entry name" value="HNH_5"/>
</dbReference>
<dbReference type="Pfam" id="PF14279">
    <property type="entry name" value="HNH_5"/>
    <property type="match status" value="1"/>
</dbReference>
<accession>A0A388KBR0</accession>
<dbReference type="CDD" id="cd00085">
    <property type="entry name" value="HNHc"/>
    <property type="match status" value="1"/>
</dbReference>
<evidence type="ECO:0000313" key="4">
    <source>
        <dbReference type="Proteomes" id="UP000265515"/>
    </source>
</evidence>
<organism evidence="3 4">
    <name type="scientific">Chara braunii</name>
    <name type="common">Braun's stonewort</name>
    <dbReference type="NCBI Taxonomy" id="69332"/>
    <lineage>
        <taxon>Eukaryota</taxon>
        <taxon>Viridiplantae</taxon>
        <taxon>Streptophyta</taxon>
        <taxon>Charophyceae</taxon>
        <taxon>Charales</taxon>
        <taxon>Characeae</taxon>
        <taxon>Chara</taxon>
    </lineage>
</organism>
<dbReference type="AlphaFoldDB" id="A0A388KBR0"/>
<gene>
    <name evidence="3" type="ORF">CBR_g603</name>
</gene>
<evidence type="ECO:0000259" key="2">
    <source>
        <dbReference type="SMART" id="SM00507"/>
    </source>
</evidence>
<feature type="compositionally biased region" description="Basic and acidic residues" evidence="1">
    <location>
        <begin position="148"/>
        <end position="158"/>
    </location>
</feature>
<dbReference type="InterPro" id="IPR052892">
    <property type="entry name" value="NA-targeting_endonuclease"/>
</dbReference>
<dbReference type="Gene3D" id="1.10.30.50">
    <property type="match status" value="1"/>
</dbReference>
<reference evidence="3 4" key="1">
    <citation type="journal article" date="2018" name="Cell">
        <title>The Chara Genome: Secondary Complexity and Implications for Plant Terrestrialization.</title>
        <authorList>
            <person name="Nishiyama T."/>
            <person name="Sakayama H."/>
            <person name="Vries J.D."/>
            <person name="Buschmann H."/>
            <person name="Saint-Marcoux D."/>
            <person name="Ullrich K.K."/>
            <person name="Haas F.B."/>
            <person name="Vanderstraeten L."/>
            <person name="Becker D."/>
            <person name="Lang D."/>
            <person name="Vosolsobe S."/>
            <person name="Rombauts S."/>
            <person name="Wilhelmsson P.K.I."/>
            <person name="Janitza P."/>
            <person name="Kern R."/>
            <person name="Heyl A."/>
            <person name="Rumpler F."/>
            <person name="Villalobos L.I.A.C."/>
            <person name="Clay J.M."/>
            <person name="Skokan R."/>
            <person name="Toyoda A."/>
            <person name="Suzuki Y."/>
            <person name="Kagoshima H."/>
            <person name="Schijlen E."/>
            <person name="Tajeshwar N."/>
            <person name="Catarino B."/>
            <person name="Hetherington A.J."/>
            <person name="Saltykova A."/>
            <person name="Bonnot C."/>
            <person name="Breuninger H."/>
            <person name="Symeonidi A."/>
            <person name="Radhakrishnan G.V."/>
            <person name="Van Nieuwerburgh F."/>
            <person name="Deforce D."/>
            <person name="Chang C."/>
            <person name="Karol K.G."/>
            <person name="Hedrich R."/>
            <person name="Ulvskov P."/>
            <person name="Glockner G."/>
            <person name="Delwiche C.F."/>
            <person name="Petrasek J."/>
            <person name="Van de Peer Y."/>
            <person name="Friml J."/>
            <person name="Beilby M."/>
            <person name="Dolan L."/>
            <person name="Kohara Y."/>
            <person name="Sugano S."/>
            <person name="Fujiyama A."/>
            <person name="Delaux P.-M."/>
            <person name="Quint M."/>
            <person name="TheiBen G."/>
            <person name="Hagemann M."/>
            <person name="Harholt J."/>
            <person name="Dunand C."/>
            <person name="Zachgo S."/>
            <person name="Langdale J."/>
            <person name="Maumus F."/>
            <person name="Straeten D.V.D."/>
            <person name="Gould S.B."/>
            <person name="Rensing S.A."/>
        </authorList>
    </citation>
    <scope>NUCLEOTIDE SEQUENCE [LARGE SCALE GENOMIC DNA]</scope>
    <source>
        <strain evidence="3 4">S276</strain>
    </source>
</reference>
<keyword evidence="4" id="KW-1185">Reference proteome</keyword>
<feature type="compositionally biased region" description="Acidic residues" evidence="1">
    <location>
        <begin position="159"/>
        <end position="168"/>
    </location>
</feature>
<proteinExistence type="predicted"/>
<name>A0A388KBR0_CHABU</name>
<dbReference type="PANTHER" id="PTHR33877:SF2">
    <property type="entry name" value="OS07G0170200 PROTEIN"/>
    <property type="match status" value="1"/>
</dbReference>
<feature type="region of interest" description="Disordered" evidence="1">
    <location>
        <begin position="148"/>
        <end position="168"/>
    </location>
</feature>
<comment type="caution">
    <text evidence="3">The sequence shown here is derived from an EMBL/GenBank/DDBJ whole genome shotgun (WGS) entry which is preliminary data.</text>
</comment>
<dbReference type="Proteomes" id="UP000265515">
    <property type="component" value="Unassembled WGS sequence"/>
</dbReference>
<feature type="domain" description="HNH nuclease" evidence="2">
    <location>
        <begin position="242"/>
        <end position="292"/>
    </location>
</feature>
<dbReference type="EMBL" id="BFEA01000088">
    <property type="protein sequence ID" value="GBG67469.1"/>
    <property type="molecule type" value="Genomic_DNA"/>
</dbReference>
<evidence type="ECO:0000256" key="1">
    <source>
        <dbReference type="SAM" id="MobiDB-lite"/>
    </source>
</evidence>
<evidence type="ECO:0000313" key="3">
    <source>
        <dbReference type="EMBL" id="GBG67469.1"/>
    </source>
</evidence>
<sequence>MSPVSEKIWWWKRTTCERKVCRSNLTRRHSRRRSQGSDERRRTVLMRSKSVVGHDGDNCLVGSCYHHHHQQQQCQSSILWLLTSACNHTYGIGRGSDRCVLSKSNSCVPSWHLAERMASPRVRGHLPAAAKPSRGIGEAGAHGIDSAHELESEARSELEQDGDEEEEGEADVCFGIYAYDMDREDHLDDYDDLTGYRGLADVLHYYDQFIKSPNASFPLPAVLKVNRFVAPKASRRKIKPIASRSNILLRDQYKCQYCGARENLTIDHVLATSRGGKWSWENLVTACQRCNTRKGDKTPAEAGMKLQKQPMEPKILEFPPSTKAYRSIRVEAKTTPREWLDYLRKLPK</sequence>
<dbReference type="OrthoDB" id="2127950at2759"/>
<dbReference type="Gramene" id="GBG67469">
    <property type="protein sequence ID" value="GBG67469"/>
    <property type="gene ID" value="CBR_g603"/>
</dbReference>
<protein>
    <recommendedName>
        <fullName evidence="2">HNH nuclease domain-containing protein</fullName>
    </recommendedName>
</protein>
<dbReference type="PANTHER" id="PTHR33877">
    <property type="entry name" value="SLL1193 PROTEIN"/>
    <property type="match status" value="1"/>
</dbReference>
<dbReference type="SMART" id="SM00507">
    <property type="entry name" value="HNHc"/>
    <property type="match status" value="1"/>
</dbReference>